<name>A0AAD6P5A7_9ROSI</name>
<comment type="similarity">
    <text evidence="2">Belongs to the inositol monophosphatase superfamily.</text>
</comment>
<gene>
    <name evidence="6" type="ORF">OIU84_002402</name>
</gene>
<protein>
    <submittedName>
        <fullName evidence="6">Uncharacterized protein</fullName>
    </submittedName>
</protein>
<evidence type="ECO:0000256" key="1">
    <source>
        <dbReference type="ARBA" id="ARBA00001946"/>
    </source>
</evidence>
<evidence type="ECO:0000313" key="7">
    <source>
        <dbReference type="Proteomes" id="UP001162972"/>
    </source>
</evidence>
<comment type="caution">
    <text evidence="6">The sequence shown here is derived from an EMBL/GenBank/DDBJ whole genome shotgun (WGS) entry which is preliminary data.</text>
</comment>
<dbReference type="Gene3D" id="3.30.540.10">
    <property type="entry name" value="Fructose-1,6-Bisphosphatase, subunit A, domain 1"/>
    <property type="match status" value="1"/>
</dbReference>
<dbReference type="AlphaFoldDB" id="A0AAD6P5A7"/>
<dbReference type="GO" id="GO:0008441">
    <property type="term" value="F:3'(2'),5'-bisphosphate nucleotidase activity"/>
    <property type="evidence" value="ECO:0007669"/>
    <property type="project" value="TreeGrafter"/>
</dbReference>
<keyword evidence="3" id="KW-0479">Metal-binding</keyword>
<dbReference type="SUPFAM" id="SSF56655">
    <property type="entry name" value="Carbohydrate phosphatase"/>
    <property type="match status" value="1"/>
</dbReference>
<evidence type="ECO:0000313" key="6">
    <source>
        <dbReference type="EMBL" id="KAJ6416533.1"/>
    </source>
</evidence>
<reference evidence="6 7" key="1">
    <citation type="journal article" date="2023" name="Int. J. Mol. Sci.">
        <title>De Novo Assembly and Annotation of 11 Diverse Shrub Willow (Salix) Genomes Reveals Novel Gene Organization in Sex-Linked Regions.</title>
        <authorList>
            <person name="Hyden B."/>
            <person name="Feng K."/>
            <person name="Yates T.B."/>
            <person name="Jawdy S."/>
            <person name="Cereghino C."/>
            <person name="Smart L.B."/>
            <person name="Muchero W."/>
        </authorList>
    </citation>
    <scope>NUCLEOTIDE SEQUENCE [LARGE SCALE GENOMIC DNA]</scope>
    <source>
        <tissue evidence="6">Shoot tip</tissue>
    </source>
</reference>
<accession>A0AAD6P5A7</accession>
<dbReference type="GO" id="GO:0000103">
    <property type="term" value="P:sulfate assimilation"/>
    <property type="evidence" value="ECO:0007669"/>
    <property type="project" value="TreeGrafter"/>
</dbReference>
<dbReference type="GO" id="GO:0046872">
    <property type="term" value="F:metal ion binding"/>
    <property type="evidence" value="ECO:0007669"/>
    <property type="project" value="UniProtKB-KW"/>
</dbReference>
<evidence type="ECO:0000256" key="2">
    <source>
        <dbReference type="ARBA" id="ARBA00009759"/>
    </source>
</evidence>
<dbReference type="Proteomes" id="UP001162972">
    <property type="component" value="Chromosome 11"/>
</dbReference>
<dbReference type="EMBL" id="JAPFFJ010000011">
    <property type="protein sequence ID" value="KAJ6416533.1"/>
    <property type="molecule type" value="Genomic_DNA"/>
</dbReference>
<keyword evidence="4" id="KW-0378">Hydrolase</keyword>
<sequence length="135" mass="14659">MPLNCSSLATKVPHSLGRLKTTATTTTHVGGGGGFFKLFNKTHQDNSLHIASLSLNKRNGNQRYCLSSSSSSVMEETKDMGFSTLEPEKYSKELDIAVRAVQMACFLCQKVQESLISKTTSQVQAKDDNSPVTIA</sequence>
<dbReference type="InterPro" id="IPR051090">
    <property type="entry name" value="Inositol_monoP_superfamily"/>
</dbReference>
<keyword evidence="5" id="KW-0460">Magnesium</keyword>
<comment type="cofactor">
    <cofactor evidence="1">
        <name>Mg(2+)</name>
        <dbReference type="ChEBI" id="CHEBI:18420"/>
    </cofactor>
</comment>
<evidence type="ECO:0000256" key="5">
    <source>
        <dbReference type="ARBA" id="ARBA00022842"/>
    </source>
</evidence>
<organism evidence="6 7">
    <name type="scientific">Salix udensis</name>
    <dbReference type="NCBI Taxonomy" id="889485"/>
    <lineage>
        <taxon>Eukaryota</taxon>
        <taxon>Viridiplantae</taxon>
        <taxon>Streptophyta</taxon>
        <taxon>Embryophyta</taxon>
        <taxon>Tracheophyta</taxon>
        <taxon>Spermatophyta</taxon>
        <taxon>Magnoliopsida</taxon>
        <taxon>eudicotyledons</taxon>
        <taxon>Gunneridae</taxon>
        <taxon>Pentapetalae</taxon>
        <taxon>rosids</taxon>
        <taxon>fabids</taxon>
        <taxon>Malpighiales</taxon>
        <taxon>Salicaceae</taxon>
        <taxon>Saliceae</taxon>
        <taxon>Salix</taxon>
    </lineage>
</organism>
<keyword evidence="7" id="KW-1185">Reference proteome</keyword>
<dbReference type="PANTHER" id="PTHR43200">
    <property type="entry name" value="PHOSPHATASE"/>
    <property type="match status" value="1"/>
</dbReference>
<dbReference type="PANTHER" id="PTHR43200:SF17">
    <property type="entry name" value="3'(2'),5'-BISPHOSPHATE NUCLEOTIDASE"/>
    <property type="match status" value="1"/>
</dbReference>
<evidence type="ECO:0000256" key="4">
    <source>
        <dbReference type="ARBA" id="ARBA00022801"/>
    </source>
</evidence>
<proteinExistence type="inferred from homology"/>
<evidence type="ECO:0000256" key="3">
    <source>
        <dbReference type="ARBA" id="ARBA00022723"/>
    </source>
</evidence>
<feature type="non-terminal residue" evidence="6">
    <location>
        <position position="135"/>
    </location>
</feature>